<protein>
    <submittedName>
        <fullName evidence="1">Uncharacterized protein</fullName>
    </submittedName>
</protein>
<dbReference type="OrthoDB" id="6178696at2759"/>
<dbReference type="EMBL" id="RQTK01001259">
    <property type="protein sequence ID" value="RUS71187.1"/>
    <property type="molecule type" value="Genomic_DNA"/>
</dbReference>
<dbReference type="Proteomes" id="UP000271974">
    <property type="component" value="Unassembled WGS sequence"/>
</dbReference>
<accession>A0A433SPN7</accession>
<organism evidence="1 2">
    <name type="scientific">Elysia chlorotica</name>
    <name type="common">Eastern emerald elysia</name>
    <name type="synonym">Sea slug</name>
    <dbReference type="NCBI Taxonomy" id="188477"/>
    <lineage>
        <taxon>Eukaryota</taxon>
        <taxon>Metazoa</taxon>
        <taxon>Spiralia</taxon>
        <taxon>Lophotrochozoa</taxon>
        <taxon>Mollusca</taxon>
        <taxon>Gastropoda</taxon>
        <taxon>Heterobranchia</taxon>
        <taxon>Euthyneura</taxon>
        <taxon>Panpulmonata</taxon>
        <taxon>Sacoglossa</taxon>
        <taxon>Placobranchoidea</taxon>
        <taxon>Plakobranchidae</taxon>
        <taxon>Elysia</taxon>
    </lineage>
</organism>
<evidence type="ECO:0000313" key="2">
    <source>
        <dbReference type="Proteomes" id="UP000271974"/>
    </source>
</evidence>
<comment type="caution">
    <text evidence="1">The sequence shown here is derived from an EMBL/GenBank/DDBJ whole genome shotgun (WGS) entry which is preliminary data.</text>
</comment>
<keyword evidence="2" id="KW-1185">Reference proteome</keyword>
<reference evidence="1 2" key="1">
    <citation type="submission" date="2019-01" db="EMBL/GenBank/DDBJ databases">
        <title>A draft genome assembly of the solar-powered sea slug Elysia chlorotica.</title>
        <authorList>
            <person name="Cai H."/>
            <person name="Li Q."/>
            <person name="Fang X."/>
            <person name="Li J."/>
            <person name="Curtis N.E."/>
            <person name="Altenburger A."/>
            <person name="Shibata T."/>
            <person name="Feng M."/>
            <person name="Maeda T."/>
            <person name="Schwartz J.A."/>
            <person name="Shigenobu S."/>
            <person name="Lundholm N."/>
            <person name="Nishiyama T."/>
            <person name="Yang H."/>
            <person name="Hasebe M."/>
            <person name="Li S."/>
            <person name="Pierce S.K."/>
            <person name="Wang J."/>
        </authorList>
    </citation>
    <scope>NUCLEOTIDE SEQUENCE [LARGE SCALE GENOMIC DNA]</scope>
    <source>
        <strain evidence="1">EC2010</strain>
        <tissue evidence="1">Whole organism of an adult</tissue>
    </source>
</reference>
<gene>
    <name evidence="1" type="ORF">EGW08_021057</name>
</gene>
<name>A0A433SPN7_ELYCH</name>
<sequence>MKRLIAVPVFPVVSRVSQAVDKLNILITEFPFPSVFRVSQAVDKMKSLIAVAVLLLVSESLCEVCQAPQSESVFFLTSSLTDFYVANDFDNDRILIVWGADASSDHWSYLDLKNFITYINTAEGGCTYVHYTAAQNRIFERCLPEDAEQQRSGAVDFYTMERDEFTWLVGMKPVPDTDYFFRHFSRFYHEDVVAQEATFGVVYKYSLGISDPTIFDKDLSVCVEAPLAKHFSRFYHEDVVAQEATFGVVYKYSLGISDPTIFDKDLSVCVEAPLAKYP</sequence>
<proteinExistence type="predicted"/>
<dbReference type="AlphaFoldDB" id="A0A433SPN7"/>
<evidence type="ECO:0000313" key="1">
    <source>
        <dbReference type="EMBL" id="RUS71187.1"/>
    </source>
</evidence>